<comment type="caution">
    <text evidence="2">The sequence shown here is derived from an EMBL/GenBank/DDBJ whole genome shotgun (WGS) entry which is preliminary data.</text>
</comment>
<dbReference type="Proteomes" id="UP000645555">
    <property type="component" value="Unassembled WGS sequence"/>
</dbReference>
<dbReference type="AlphaFoldDB" id="A0A918KDB5"/>
<evidence type="ECO:0000313" key="2">
    <source>
        <dbReference type="EMBL" id="GGX59284.1"/>
    </source>
</evidence>
<organism evidence="2 3">
    <name type="scientific">Streptomyces fructofermentans</name>
    <dbReference type="NCBI Taxonomy" id="152141"/>
    <lineage>
        <taxon>Bacteria</taxon>
        <taxon>Bacillati</taxon>
        <taxon>Actinomycetota</taxon>
        <taxon>Actinomycetes</taxon>
        <taxon>Kitasatosporales</taxon>
        <taxon>Streptomycetaceae</taxon>
        <taxon>Streptomyces</taxon>
    </lineage>
</organism>
<feature type="region of interest" description="Disordered" evidence="1">
    <location>
        <begin position="1"/>
        <end position="23"/>
    </location>
</feature>
<keyword evidence="3" id="KW-1185">Reference proteome</keyword>
<evidence type="ECO:0000313" key="3">
    <source>
        <dbReference type="Proteomes" id="UP000645555"/>
    </source>
</evidence>
<evidence type="ECO:0000256" key="1">
    <source>
        <dbReference type="SAM" id="MobiDB-lite"/>
    </source>
</evidence>
<accession>A0A918KDB5</accession>
<gene>
    <name evidence="2" type="ORF">GCM10010515_29040</name>
</gene>
<reference evidence="2" key="2">
    <citation type="submission" date="2020-09" db="EMBL/GenBank/DDBJ databases">
        <authorList>
            <person name="Sun Q."/>
            <person name="Ohkuma M."/>
        </authorList>
    </citation>
    <scope>NUCLEOTIDE SEQUENCE</scope>
    <source>
        <strain evidence="2">JCM 4956</strain>
    </source>
</reference>
<protein>
    <submittedName>
        <fullName evidence="2">Uncharacterized protein</fullName>
    </submittedName>
</protein>
<name>A0A918KDB5_9ACTN</name>
<reference evidence="2" key="1">
    <citation type="journal article" date="2014" name="Int. J. Syst. Evol. Microbiol.">
        <title>Complete genome sequence of Corynebacterium casei LMG S-19264T (=DSM 44701T), isolated from a smear-ripened cheese.</title>
        <authorList>
            <consortium name="US DOE Joint Genome Institute (JGI-PGF)"/>
            <person name="Walter F."/>
            <person name="Albersmeier A."/>
            <person name="Kalinowski J."/>
            <person name="Ruckert C."/>
        </authorList>
    </citation>
    <scope>NUCLEOTIDE SEQUENCE</scope>
    <source>
        <strain evidence="2">JCM 4956</strain>
    </source>
</reference>
<dbReference type="EMBL" id="BMWD01000008">
    <property type="protein sequence ID" value="GGX59284.1"/>
    <property type="molecule type" value="Genomic_DNA"/>
</dbReference>
<sequence length="277" mass="29734">MGGGRQAPSTVGRPVAGPRESPRATAVRLNARVVNWAGMYDCYGDVDRVPDLLARVEREDDAEVWRELGHRLVLEGDMVFAASFVALPALVRLASRSAWARRLAGEIVRCAAGAHGCDDLLAGCAGAVARFRELLDAHLRSRPDAYLPAFCDLLAADGQYHWSAVLGDFSDDFYGVACPQCAVAVTIAIGDHGRYSAIRDWHLGDVDRRDLRPAAPEDLSGTGRWMYGTAVRDGQSVLADGIAHLFGRAECPPCGAVFGVADEYAAAHRSSTDPWAA</sequence>
<proteinExistence type="predicted"/>